<dbReference type="EMBL" id="GFAC01007364">
    <property type="protein sequence ID" value="JAT91824.1"/>
    <property type="molecule type" value="mRNA"/>
</dbReference>
<reference evidence="1" key="1">
    <citation type="journal article" date="2017" name="Front. Cell. Infect. Microbiol.">
        <title>The Distinct Transcriptional Response of the Midgut of Amblyomma sculptum and Amblyomma aureolatum Ticks to Rickettsia rickettsii Correlates to Their Differences in Susceptibility to Infection.</title>
        <authorList>
            <person name="Martins L.A."/>
            <person name="Galletti M.F.B.M."/>
            <person name="Ribeiro J.M."/>
            <person name="Fujita A."/>
            <person name="Costa F.B."/>
            <person name="Labruna M.B."/>
            <person name="Daffre S."/>
            <person name="Fogaca A.C."/>
        </authorList>
    </citation>
    <scope>NUCLEOTIDE SEQUENCE</scope>
</reference>
<dbReference type="AlphaFoldDB" id="A0A1E1WXU9"/>
<organism evidence="1">
    <name type="scientific">Amblyomma aureolatum</name>
    <dbReference type="NCBI Taxonomy" id="187763"/>
    <lineage>
        <taxon>Eukaryota</taxon>
        <taxon>Metazoa</taxon>
        <taxon>Ecdysozoa</taxon>
        <taxon>Arthropoda</taxon>
        <taxon>Chelicerata</taxon>
        <taxon>Arachnida</taxon>
        <taxon>Acari</taxon>
        <taxon>Parasitiformes</taxon>
        <taxon>Ixodida</taxon>
        <taxon>Ixodoidea</taxon>
        <taxon>Ixodidae</taxon>
        <taxon>Amblyomminae</taxon>
        <taxon>Amblyomma</taxon>
    </lineage>
</organism>
<feature type="non-terminal residue" evidence="1">
    <location>
        <position position="1"/>
    </location>
</feature>
<evidence type="ECO:0000313" key="1">
    <source>
        <dbReference type="EMBL" id="JAT91824.1"/>
    </source>
</evidence>
<dbReference type="Gene3D" id="2.40.128.20">
    <property type="match status" value="1"/>
</dbReference>
<dbReference type="SUPFAM" id="SSF50814">
    <property type="entry name" value="Lipocalins"/>
    <property type="match status" value="1"/>
</dbReference>
<evidence type="ECO:0008006" key="2">
    <source>
        <dbReference type="Google" id="ProtNLM"/>
    </source>
</evidence>
<accession>A0A1E1WXU9</accession>
<protein>
    <recommendedName>
        <fullName evidence="2">Lipocalin</fullName>
    </recommendedName>
</protein>
<sequence length="174" mass="20472">DLVLLRVSALLWIPENWICIVSKFVCTEVVNETFYRSQEYWIPGNKQEKRKRKPGRLLLQHRVIHTPGEYTKVNTTMMSLQGNYSYPTAQVFFADDDCMVIETPSGYPWLGKPACALWVTAEALHRPNKHCHFILFAMCKTPIYNAYDYEQKRCENWKLPYDKNTVRTLDTLME</sequence>
<proteinExistence type="evidence at transcript level"/>
<dbReference type="InterPro" id="IPR012674">
    <property type="entry name" value="Calycin"/>
</dbReference>
<name>A0A1E1WXU9_9ACAR</name>